<evidence type="ECO:0000313" key="6">
    <source>
        <dbReference type="WBParaSite" id="ACOC_0000228301-mRNA-1"/>
    </source>
</evidence>
<dbReference type="GO" id="GO:0043161">
    <property type="term" value="P:proteasome-mediated ubiquitin-dependent protein catabolic process"/>
    <property type="evidence" value="ECO:0007669"/>
    <property type="project" value="TreeGrafter"/>
</dbReference>
<proteinExistence type="predicted"/>
<dbReference type="Pfam" id="PF00400">
    <property type="entry name" value="WD40"/>
    <property type="match status" value="1"/>
</dbReference>
<name>A0A0R3PE37_ANGCS</name>
<dbReference type="InterPro" id="IPR001680">
    <property type="entry name" value="WD40_rpt"/>
</dbReference>
<dbReference type="InterPro" id="IPR019775">
    <property type="entry name" value="WD40_repeat_CS"/>
</dbReference>
<keyword evidence="5" id="KW-1185">Reference proteome</keyword>
<dbReference type="Gene3D" id="2.130.10.10">
    <property type="entry name" value="YVTN repeat-like/Quinoprotein amine dehydrogenase"/>
    <property type="match status" value="2"/>
</dbReference>
<organism evidence="6">
    <name type="scientific">Angiostrongylus costaricensis</name>
    <name type="common">Nematode worm</name>
    <dbReference type="NCBI Taxonomy" id="334426"/>
    <lineage>
        <taxon>Eukaryota</taxon>
        <taxon>Metazoa</taxon>
        <taxon>Ecdysozoa</taxon>
        <taxon>Nematoda</taxon>
        <taxon>Chromadorea</taxon>
        <taxon>Rhabditida</taxon>
        <taxon>Rhabditina</taxon>
        <taxon>Rhabditomorpha</taxon>
        <taxon>Strongyloidea</taxon>
        <taxon>Metastrongylidae</taxon>
        <taxon>Angiostrongylus</taxon>
    </lineage>
</organism>
<dbReference type="PANTHER" id="PTHR22838">
    <property type="entry name" value="WD REPEAT PROTEIN 26-RELATED"/>
    <property type="match status" value="1"/>
</dbReference>
<dbReference type="PROSITE" id="PS50082">
    <property type="entry name" value="WD_REPEATS_2"/>
    <property type="match status" value="1"/>
</dbReference>
<dbReference type="Proteomes" id="UP000267027">
    <property type="component" value="Unassembled WGS sequence"/>
</dbReference>
<evidence type="ECO:0000256" key="1">
    <source>
        <dbReference type="ARBA" id="ARBA00022574"/>
    </source>
</evidence>
<dbReference type="GO" id="GO:0034657">
    <property type="term" value="C:GID complex"/>
    <property type="evidence" value="ECO:0007669"/>
    <property type="project" value="TreeGrafter"/>
</dbReference>
<evidence type="ECO:0000256" key="3">
    <source>
        <dbReference type="PROSITE-ProRule" id="PRU00221"/>
    </source>
</evidence>
<gene>
    <name evidence="4" type="ORF">ACOC_LOCUS2284</name>
</gene>
<dbReference type="STRING" id="334426.A0A0R3PE37"/>
<dbReference type="SMART" id="SM00320">
    <property type="entry name" value="WD40"/>
    <property type="match status" value="2"/>
</dbReference>
<dbReference type="OrthoDB" id="5819856at2759"/>
<dbReference type="PANTHER" id="PTHR22838:SF0">
    <property type="entry name" value="WD REPEAT-CONTAINING PROTEIN 26"/>
    <property type="match status" value="1"/>
</dbReference>
<keyword evidence="1 3" id="KW-0853">WD repeat</keyword>
<sequence>MSDCHTVLASDTHHRLRKYRFDNREDETVFTEEVPIISFRVHPNERFVLTTTQRNLRMWDLQTKTLVRNFYGAQQGNLVIHAGFGGINHEYLATGTEGGSEVMLFNNHKVIIWGVGNSKHALKLRGHRRVVNGVTWNPKYSTLLASCSQDGTVRIWNIARNNEKKTALAYESHVWLCSIPHLVTYACMVVGNYDLCLFHVIGYLLYQNSFSCIMYFVKYRFFCALCL</sequence>
<dbReference type="PROSITE" id="PS50294">
    <property type="entry name" value="WD_REPEATS_REGION"/>
    <property type="match status" value="1"/>
</dbReference>
<dbReference type="WBParaSite" id="ACOC_0000228301-mRNA-1">
    <property type="protein sequence ID" value="ACOC_0000228301-mRNA-1"/>
    <property type="gene ID" value="ACOC_0000228301"/>
</dbReference>
<protein>
    <submittedName>
        <fullName evidence="6">WD_REPEATS_REGION domain-containing protein</fullName>
    </submittedName>
</protein>
<dbReference type="AlphaFoldDB" id="A0A0R3PE37"/>
<dbReference type="InterPro" id="IPR051350">
    <property type="entry name" value="WD_repeat-ST_regulator"/>
</dbReference>
<reference evidence="4 5" key="2">
    <citation type="submission" date="2018-11" db="EMBL/GenBank/DDBJ databases">
        <authorList>
            <consortium name="Pathogen Informatics"/>
        </authorList>
    </citation>
    <scope>NUCLEOTIDE SEQUENCE [LARGE SCALE GENOMIC DNA]</scope>
    <source>
        <strain evidence="4 5">Costa Rica</strain>
    </source>
</reference>
<dbReference type="PROSITE" id="PS00678">
    <property type="entry name" value="WD_REPEATS_1"/>
    <property type="match status" value="1"/>
</dbReference>
<dbReference type="SUPFAM" id="SSF50978">
    <property type="entry name" value="WD40 repeat-like"/>
    <property type="match status" value="1"/>
</dbReference>
<dbReference type="EMBL" id="UYYA01000435">
    <property type="protein sequence ID" value="VDM53869.1"/>
    <property type="molecule type" value="Genomic_DNA"/>
</dbReference>
<dbReference type="InterPro" id="IPR036322">
    <property type="entry name" value="WD40_repeat_dom_sf"/>
</dbReference>
<keyword evidence="2" id="KW-0677">Repeat</keyword>
<feature type="repeat" description="WD" evidence="3">
    <location>
        <begin position="124"/>
        <end position="166"/>
    </location>
</feature>
<evidence type="ECO:0000313" key="4">
    <source>
        <dbReference type="EMBL" id="VDM53869.1"/>
    </source>
</evidence>
<reference evidence="6" key="1">
    <citation type="submission" date="2017-02" db="UniProtKB">
        <authorList>
            <consortium name="WormBaseParasite"/>
        </authorList>
    </citation>
    <scope>IDENTIFICATION</scope>
</reference>
<dbReference type="InterPro" id="IPR015943">
    <property type="entry name" value="WD40/YVTN_repeat-like_dom_sf"/>
</dbReference>
<evidence type="ECO:0000256" key="2">
    <source>
        <dbReference type="ARBA" id="ARBA00022737"/>
    </source>
</evidence>
<accession>A0A0R3PE37</accession>
<evidence type="ECO:0000313" key="5">
    <source>
        <dbReference type="Proteomes" id="UP000267027"/>
    </source>
</evidence>